<organism evidence="8 9">
    <name type="scientific">Aneurinibacillus aneurinilyticus</name>
    <name type="common">Bacillus aneurinolyticus</name>
    <dbReference type="NCBI Taxonomy" id="1391"/>
    <lineage>
        <taxon>Bacteria</taxon>
        <taxon>Bacillati</taxon>
        <taxon>Bacillota</taxon>
        <taxon>Bacilli</taxon>
        <taxon>Bacillales</taxon>
        <taxon>Paenibacillaceae</taxon>
        <taxon>Aneurinibacillus group</taxon>
        <taxon>Aneurinibacillus</taxon>
    </lineage>
</organism>
<dbReference type="EMBL" id="JABAGO010000076">
    <property type="protein sequence ID" value="NMF01279.1"/>
    <property type="molecule type" value="Genomic_DNA"/>
</dbReference>
<keyword evidence="4" id="KW-0233">DNA recombination</keyword>
<proteinExistence type="inferred from homology"/>
<dbReference type="Pfam" id="PF00589">
    <property type="entry name" value="Phage_integrase"/>
    <property type="match status" value="1"/>
</dbReference>
<dbReference type="Gene3D" id="1.10.150.130">
    <property type="match status" value="1"/>
</dbReference>
<dbReference type="InterPro" id="IPR011010">
    <property type="entry name" value="DNA_brk_join_enz"/>
</dbReference>
<dbReference type="InterPro" id="IPR013762">
    <property type="entry name" value="Integrase-like_cat_sf"/>
</dbReference>
<evidence type="ECO:0000313" key="9">
    <source>
        <dbReference type="Proteomes" id="UP000561326"/>
    </source>
</evidence>
<comment type="caution">
    <text evidence="8">The sequence shown here is derived from an EMBL/GenBank/DDBJ whole genome shotgun (WGS) entry which is preliminary data.</text>
</comment>
<dbReference type="AlphaFoldDB" id="A0A848D1F6"/>
<dbReference type="Gene3D" id="1.10.443.10">
    <property type="entry name" value="Intergrase catalytic core"/>
    <property type="match status" value="1"/>
</dbReference>
<dbReference type="InterPro" id="IPR010998">
    <property type="entry name" value="Integrase_recombinase_N"/>
</dbReference>
<dbReference type="InterPro" id="IPR050090">
    <property type="entry name" value="Tyrosine_recombinase_XerCD"/>
</dbReference>
<name>A0A848D1F6_ANEAE</name>
<accession>A0A848D1F6</accession>
<dbReference type="SUPFAM" id="SSF56349">
    <property type="entry name" value="DNA breaking-rejoining enzymes"/>
    <property type="match status" value="1"/>
</dbReference>
<dbReference type="GO" id="GO:0006310">
    <property type="term" value="P:DNA recombination"/>
    <property type="evidence" value="ECO:0007669"/>
    <property type="project" value="UniProtKB-KW"/>
</dbReference>
<reference evidence="8 9" key="1">
    <citation type="submission" date="2020-04" db="EMBL/GenBank/DDBJ databases">
        <authorList>
            <person name="Hitch T.C.A."/>
            <person name="Wylensek D."/>
            <person name="Clavel T."/>
        </authorList>
    </citation>
    <scope>NUCLEOTIDE SEQUENCE [LARGE SCALE GENOMIC DNA]</scope>
    <source>
        <strain evidence="8 9">WB01_D5_05</strain>
    </source>
</reference>
<evidence type="ECO:0000256" key="3">
    <source>
        <dbReference type="ARBA" id="ARBA00023125"/>
    </source>
</evidence>
<evidence type="ECO:0000256" key="1">
    <source>
        <dbReference type="ARBA" id="ARBA00008857"/>
    </source>
</evidence>
<dbReference type="RefSeq" id="WP_168976657.1">
    <property type="nucleotide sequence ID" value="NZ_JABAGO010000076.1"/>
</dbReference>
<evidence type="ECO:0000256" key="2">
    <source>
        <dbReference type="ARBA" id="ARBA00022908"/>
    </source>
</evidence>
<dbReference type="GO" id="GO:0015074">
    <property type="term" value="P:DNA integration"/>
    <property type="evidence" value="ECO:0007669"/>
    <property type="project" value="UniProtKB-KW"/>
</dbReference>
<evidence type="ECO:0000259" key="7">
    <source>
        <dbReference type="PROSITE" id="PS51900"/>
    </source>
</evidence>
<dbReference type="InterPro" id="IPR004107">
    <property type="entry name" value="Integrase_SAM-like_N"/>
</dbReference>
<dbReference type="GO" id="GO:0003677">
    <property type="term" value="F:DNA binding"/>
    <property type="evidence" value="ECO:0007669"/>
    <property type="project" value="UniProtKB-UniRule"/>
</dbReference>
<dbReference type="PROSITE" id="PS51900">
    <property type="entry name" value="CB"/>
    <property type="match status" value="1"/>
</dbReference>
<dbReference type="PANTHER" id="PTHR30349:SF64">
    <property type="entry name" value="PROPHAGE INTEGRASE INTD-RELATED"/>
    <property type="match status" value="1"/>
</dbReference>
<protein>
    <submittedName>
        <fullName evidence="8">Site-specific integrase</fullName>
    </submittedName>
</protein>
<evidence type="ECO:0000259" key="6">
    <source>
        <dbReference type="PROSITE" id="PS51898"/>
    </source>
</evidence>
<evidence type="ECO:0000256" key="4">
    <source>
        <dbReference type="ARBA" id="ARBA00023172"/>
    </source>
</evidence>
<evidence type="ECO:0000256" key="5">
    <source>
        <dbReference type="PROSITE-ProRule" id="PRU01248"/>
    </source>
</evidence>
<sequence length="389" mass="44228">MKGTVEKEGNSWFYVVDLGKDEYGKRKRKKKRGFKTKKEAQQALTKLLHEVNTGAYVEPSNMKYESYLHEWLEGKKHVISKQTYILYCNFMKVHVVSQLGHIQLNKLSPLHIQKFIANLKNKGLADGTVRRIFTMINVSLNAAEKMQIIPKNPASLIEKPKEGKSNITVWDVPEINKFLQVAESKGNYYPAFFLAIMSGMRQGEILGLSWKDVDLNNGIIYITQILSHDGSEIFTRAKTKQSIRSVSISPNTVDFLRTLKQQQGLNDMVVQSSKGTPVSPSNLIKEMKRIIKLAGVPPIRFHDLRHTHAILMLKNGEHVKVVSERLGHSKIQMTLDTYSHVLPNMQADAAKRTLVSIKRKALTVQGLFQNKKQHPIKIISLLLPGPRRM</sequence>
<dbReference type="CDD" id="cd01189">
    <property type="entry name" value="INT_ICEBs1_C_like"/>
    <property type="match status" value="1"/>
</dbReference>
<evidence type="ECO:0000313" key="8">
    <source>
        <dbReference type="EMBL" id="NMF01279.1"/>
    </source>
</evidence>
<dbReference type="PANTHER" id="PTHR30349">
    <property type="entry name" value="PHAGE INTEGRASE-RELATED"/>
    <property type="match status" value="1"/>
</dbReference>
<dbReference type="PROSITE" id="PS51898">
    <property type="entry name" value="TYR_RECOMBINASE"/>
    <property type="match status" value="1"/>
</dbReference>
<keyword evidence="3 5" id="KW-0238">DNA-binding</keyword>
<comment type="similarity">
    <text evidence="1">Belongs to the 'phage' integrase family.</text>
</comment>
<dbReference type="InterPro" id="IPR044068">
    <property type="entry name" value="CB"/>
</dbReference>
<feature type="domain" description="Tyr recombinase" evidence="6">
    <location>
        <begin position="165"/>
        <end position="351"/>
    </location>
</feature>
<dbReference type="Proteomes" id="UP000561326">
    <property type="component" value="Unassembled WGS sequence"/>
</dbReference>
<dbReference type="InterPro" id="IPR002104">
    <property type="entry name" value="Integrase_catalytic"/>
</dbReference>
<keyword evidence="2" id="KW-0229">DNA integration</keyword>
<dbReference type="Pfam" id="PF14657">
    <property type="entry name" value="Arm-DNA-bind_4"/>
    <property type="match status" value="1"/>
</dbReference>
<dbReference type="Pfam" id="PF14659">
    <property type="entry name" value="Phage_int_SAM_3"/>
    <property type="match status" value="1"/>
</dbReference>
<gene>
    <name evidence="8" type="ORF">HF838_24080</name>
</gene>
<dbReference type="InterPro" id="IPR028259">
    <property type="entry name" value="AP2-like_int_N"/>
</dbReference>
<feature type="domain" description="Core-binding (CB)" evidence="7">
    <location>
        <begin position="62"/>
        <end position="144"/>
    </location>
</feature>